<protein>
    <recommendedName>
        <fullName evidence="2">peptidylprolyl isomerase</fullName>
        <ecNumber evidence="2">5.2.1.8</ecNumber>
    </recommendedName>
</protein>
<dbReference type="PANTHER" id="PTHR47245">
    <property type="entry name" value="PEPTIDYLPROLYL ISOMERASE"/>
    <property type="match status" value="1"/>
</dbReference>
<dbReference type="AlphaFoldDB" id="A0A1D2KYS8"/>
<dbReference type="GO" id="GO:0003755">
    <property type="term" value="F:peptidyl-prolyl cis-trans isomerase activity"/>
    <property type="evidence" value="ECO:0007669"/>
    <property type="project" value="UniProtKB-KW"/>
</dbReference>
<gene>
    <name evidence="10" type="ORF">BTBSAS_90081</name>
    <name evidence="9" type="ORF">CNY62_03320</name>
</gene>
<evidence type="ECO:0000256" key="1">
    <source>
        <dbReference type="ARBA" id="ARBA00000971"/>
    </source>
</evidence>
<feature type="domain" description="PpiC" evidence="8">
    <location>
        <begin position="148"/>
        <end position="241"/>
    </location>
</feature>
<dbReference type="EMBL" id="CP023483">
    <property type="protein sequence ID" value="ATF25508.1"/>
    <property type="molecule type" value="Genomic_DNA"/>
</dbReference>
<dbReference type="EMBL" id="OUNC01000083">
    <property type="protein sequence ID" value="SPP30867.1"/>
    <property type="molecule type" value="Genomic_DNA"/>
</dbReference>
<dbReference type="Pfam" id="PF00639">
    <property type="entry name" value="Rotamase"/>
    <property type="match status" value="1"/>
</dbReference>
<evidence type="ECO:0000256" key="4">
    <source>
        <dbReference type="ARBA" id="ARBA00023110"/>
    </source>
</evidence>
<dbReference type="InterPro" id="IPR000297">
    <property type="entry name" value="PPIase_PpiC"/>
</dbReference>
<evidence type="ECO:0000256" key="3">
    <source>
        <dbReference type="ARBA" id="ARBA00022729"/>
    </source>
</evidence>
<keyword evidence="5 6" id="KW-0413">Isomerase</keyword>
<name>A0A1D2KYS8_BROTH</name>
<evidence type="ECO:0000313" key="9">
    <source>
        <dbReference type="EMBL" id="ATF25508.1"/>
    </source>
</evidence>
<accession>A0A1D2KYS8</accession>
<evidence type="ECO:0000256" key="7">
    <source>
        <dbReference type="SAM" id="Phobius"/>
    </source>
</evidence>
<keyword evidence="11" id="KW-1185">Reference proteome</keyword>
<dbReference type="OrthoDB" id="14196at2"/>
<dbReference type="SUPFAM" id="SSF109998">
    <property type="entry name" value="Triger factor/SurA peptide-binding domain-like"/>
    <property type="match status" value="1"/>
</dbReference>
<comment type="catalytic activity">
    <reaction evidence="1">
        <text>[protein]-peptidylproline (omega=180) = [protein]-peptidylproline (omega=0)</text>
        <dbReference type="Rhea" id="RHEA:16237"/>
        <dbReference type="Rhea" id="RHEA-COMP:10747"/>
        <dbReference type="Rhea" id="RHEA-COMP:10748"/>
        <dbReference type="ChEBI" id="CHEBI:83833"/>
        <dbReference type="ChEBI" id="CHEBI:83834"/>
        <dbReference type="EC" id="5.2.1.8"/>
    </reaction>
</comment>
<dbReference type="PANTHER" id="PTHR47245:SF1">
    <property type="entry name" value="FOLDASE PROTEIN PRSA"/>
    <property type="match status" value="1"/>
</dbReference>
<evidence type="ECO:0000256" key="5">
    <source>
        <dbReference type="ARBA" id="ARBA00023235"/>
    </source>
</evidence>
<feature type="transmembrane region" description="Helical" evidence="7">
    <location>
        <begin position="7"/>
        <end position="27"/>
    </location>
</feature>
<reference evidence="12" key="3">
    <citation type="submission" date="2018-04" db="EMBL/GenBank/DDBJ databases">
        <authorList>
            <person name="Illikoud N."/>
        </authorList>
    </citation>
    <scope>NUCLEOTIDE SEQUENCE [LARGE SCALE GENOMIC DNA]</scope>
</reference>
<dbReference type="KEGG" id="bths:CNY62_03320"/>
<reference evidence="10" key="2">
    <citation type="submission" date="2018-04" db="EMBL/GenBank/DDBJ databases">
        <authorList>
            <person name="Go L.Y."/>
            <person name="Mitchell J.A."/>
        </authorList>
    </citation>
    <scope>NUCLEOTIDE SEQUENCE</scope>
    <source>
        <strain evidence="10">BSAS1 3</strain>
    </source>
</reference>
<dbReference type="InterPro" id="IPR050245">
    <property type="entry name" value="PrsA_foldase"/>
</dbReference>
<keyword evidence="7" id="KW-0812">Transmembrane</keyword>
<dbReference type="STRING" id="2756.BFR44_00560"/>
<dbReference type="EC" id="5.2.1.8" evidence="2"/>
<proteinExistence type="predicted"/>
<dbReference type="Gene3D" id="3.10.50.40">
    <property type="match status" value="1"/>
</dbReference>
<evidence type="ECO:0000256" key="2">
    <source>
        <dbReference type="ARBA" id="ARBA00013194"/>
    </source>
</evidence>
<keyword evidence="4 6" id="KW-0697">Rotamase</keyword>
<dbReference type="InterPro" id="IPR027304">
    <property type="entry name" value="Trigger_fact/SurA_dom_sf"/>
</dbReference>
<organism evidence="9 11">
    <name type="scientific">Brochothrix thermosphacta</name>
    <name type="common">Microbacterium thermosphactum</name>
    <dbReference type="NCBI Taxonomy" id="2756"/>
    <lineage>
        <taxon>Bacteria</taxon>
        <taxon>Bacillati</taxon>
        <taxon>Bacillota</taxon>
        <taxon>Bacilli</taxon>
        <taxon>Bacillales</taxon>
        <taxon>Listeriaceae</taxon>
        <taxon>Brochothrix</taxon>
    </lineage>
</organism>
<sequence length="305" mass="33064">MKTKINLMIGSIIVLVIAVVILSVMLFTNNGGTVVKTKSGNVSQTELYDYLKDTGGAAAVESLTFKKILEDKFGDKVKQADLDAKVKELEKQYGGKDALLSALTQNGITSIDAYKDTLRTQALVNEAAREYVKPSTKELKEFYDKTWNPDFTISKIAVADKASAEKIAKKLKDGGDFAKLAKSDSQDTATAPNGGKAEPLSVTAAEAAYGDMFKDVYKLKEGAVSAPIKTSSGTYEIIKMDKKPAKTTFDKDKKAVTEAYYAAKVTSDTQAAALKKLYKSSDVTVKDSAFKDVFAAYKEDTKKSK</sequence>
<keyword evidence="3" id="KW-0732">Signal</keyword>
<evidence type="ECO:0000313" key="11">
    <source>
        <dbReference type="Proteomes" id="UP000243591"/>
    </source>
</evidence>
<dbReference type="Proteomes" id="UP000270190">
    <property type="component" value="Unassembled WGS sequence"/>
</dbReference>
<dbReference type="RefSeq" id="WP_069120818.1">
    <property type="nucleotide sequence ID" value="NZ_CBCPHX010000005.1"/>
</dbReference>
<keyword evidence="7" id="KW-0472">Membrane</keyword>
<evidence type="ECO:0000256" key="6">
    <source>
        <dbReference type="PROSITE-ProRule" id="PRU00278"/>
    </source>
</evidence>
<dbReference type="PROSITE" id="PS50198">
    <property type="entry name" value="PPIC_PPIASE_2"/>
    <property type="match status" value="1"/>
</dbReference>
<dbReference type="SUPFAM" id="SSF54534">
    <property type="entry name" value="FKBP-like"/>
    <property type="match status" value="1"/>
</dbReference>
<evidence type="ECO:0000313" key="10">
    <source>
        <dbReference type="EMBL" id="SPP30867.1"/>
    </source>
</evidence>
<evidence type="ECO:0000313" key="12">
    <source>
        <dbReference type="Proteomes" id="UP000270190"/>
    </source>
</evidence>
<keyword evidence="7" id="KW-1133">Transmembrane helix</keyword>
<reference evidence="9 11" key="1">
    <citation type="submission" date="2017-09" db="EMBL/GenBank/DDBJ databases">
        <title>Complete Genome Sequences of Two Strains of the Meat Spoilage Bacterium Brochothrix thermosphacta Isolated from Ground Chicken.</title>
        <authorList>
            <person name="Paoli G.C."/>
            <person name="Wijey C."/>
            <person name="Chen C.-Y."/>
            <person name="Nguyen L."/>
            <person name="Yan X."/>
            <person name="Irwin P.L."/>
        </authorList>
    </citation>
    <scope>NUCLEOTIDE SEQUENCE [LARGE SCALE GENOMIC DNA]</scope>
    <source>
        <strain evidence="9 11">BI</strain>
    </source>
</reference>
<dbReference type="Proteomes" id="UP000243591">
    <property type="component" value="Chromosome"/>
</dbReference>
<evidence type="ECO:0000259" key="8">
    <source>
        <dbReference type="PROSITE" id="PS50198"/>
    </source>
</evidence>
<dbReference type="InterPro" id="IPR046357">
    <property type="entry name" value="PPIase_dom_sf"/>
</dbReference>